<gene>
    <name evidence="2" type="ORF">AXXA_27825</name>
</gene>
<protein>
    <recommendedName>
        <fullName evidence="4">Decarboxylase</fullName>
    </recommendedName>
</protein>
<evidence type="ECO:0008006" key="4">
    <source>
        <dbReference type="Google" id="ProtNLM"/>
    </source>
</evidence>
<proteinExistence type="predicted"/>
<feature type="chain" id="PRO_5003363092" description="Decarboxylase" evidence="1">
    <location>
        <begin position="32"/>
        <end position="206"/>
    </location>
</feature>
<dbReference type="Proteomes" id="UP000004853">
    <property type="component" value="Unassembled WGS sequence"/>
</dbReference>
<sequence length="206" mass="21969">MIPHPPFKMPPSFFRVAILSAGLLLAAVCQAQSPQVGAWRKVSDAQLDKQFHFSMLPAAAPVASKWAAYDAKAGKVVCCLIVQGEALTEAELESRYDIPGPWITDLTNGWNLDAAPYRPRVQLLRAEGALGAYEFEDMADALGGLLIPTDARAVAAHALEIGGQRYNVARKNASLADDDGGVTTYTLRPAAGGGEALKVEVPFATY</sequence>
<name>F7T9B9_9BURK</name>
<feature type="signal peptide" evidence="1">
    <location>
        <begin position="1"/>
        <end position="31"/>
    </location>
</feature>
<dbReference type="EMBL" id="AFRQ01000133">
    <property type="protein sequence ID" value="EGP43079.1"/>
    <property type="molecule type" value="Genomic_DNA"/>
</dbReference>
<evidence type="ECO:0000313" key="3">
    <source>
        <dbReference type="Proteomes" id="UP000004853"/>
    </source>
</evidence>
<keyword evidence="1" id="KW-0732">Signal</keyword>
<dbReference type="PATRIC" id="fig|1003200.3.peg.5506"/>
<organism evidence="2 3">
    <name type="scientific">Achromobacter insuavis AXX-A</name>
    <dbReference type="NCBI Taxonomy" id="1003200"/>
    <lineage>
        <taxon>Bacteria</taxon>
        <taxon>Pseudomonadati</taxon>
        <taxon>Pseudomonadota</taxon>
        <taxon>Betaproteobacteria</taxon>
        <taxon>Burkholderiales</taxon>
        <taxon>Alcaligenaceae</taxon>
        <taxon>Achromobacter</taxon>
    </lineage>
</organism>
<dbReference type="AlphaFoldDB" id="F7T9B9"/>
<evidence type="ECO:0000256" key="1">
    <source>
        <dbReference type="SAM" id="SignalP"/>
    </source>
</evidence>
<reference evidence="2 3" key="1">
    <citation type="submission" date="2011-06" db="EMBL/GenBank/DDBJ databases">
        <authorList>
            <person name="Bador J."/>
            <person name="Amoureux L."/>
            <person name="Neuwirth C."/>
        </authorList>
    </citation>
    <scope>NUCLEOTIDE SEQUENCE [LARGE SCALE GENOMIC DNA]</scope>
    <source>
        <strain evidence="2 3">AXX-A</strain>
    </source>
</reference>
<dbReference type="eggNOG" id="ENOG5034961">
    <property type="taxonomic scope" value="Bacteria"/>
</dbReference>
<evidence type="ECO:0000313" key="2">
    <source>
        <dbReference type="EMBL" id="EGP43079.1"/>
    </source>
</evidence>
<dbReference type="HOGENOM" id="CLU_1365508_0_0_4"/>
<accession>F7T9B9</accession>
<comment type="caution">
    <text evidence="2">The sequence shown here is derived from an EMBL/GenBank/DDBJ whole genome shotgun (WGS) entry which is preliminary data.</text>
</comment>